<evidence type="ECO:0000313" key="2">
    <source>
        <dbReference type="EMBL" id="KIM25972.1"/>
    </source>
</evidence>
<feature type="compositionally biased region" description="Polar residues" evidence="1">
    <location>
        <begin position="17"/>
        <end position="28"/>
    </location>
</feature>
<name>A0A0C2X9Q9_SERVB</name>
<evidence type="ECO:0000313" key="3">
    <source>
        <dbReference type="Proteomes" id="UP000054097"/>
    </source>
</evidence>
<protein>
    <submittedName>
        <fullName evidence="2">Uncharacterized protein</fullName>
    </submittedName>
</protein>
<evidence type="ECO:0000256" key="1">
    <source>
        <dbReference type="SAM" id="MobiDB-lite"/>
    </source>
</evidence>
<proteinExistence type="predicted"/>
<dbReference type="Proteomes" id="UP000054097">
    <property type="component" value="Unassembled WGS sequence"/>
</dbReference>
<dbReference type="AlphaFoldDB" id="A0A0C2X9Q9"/>
<reference evidence="2 3" key="1">
    <citation type="submission" date="2014-04" db="EMBL/GenBank/DDBJ databases">
        <authorList>
            <consortium name="DOE Joint Genome Institute"/>
            <person name="Kuo A."/>
            <person name="Zuccaro A."/>
            <person name="Kohler A."/>
            <person name="Nagy L.G."/>
            <person name="Floudas D."/>
            <person name="Copeland A."/>
            <person name="Barry K.W."/>
            <person name="Cichocki N."/>
            <person name="Veneault-Fourrey C."/>
            <person name="LaButti K."/>
            <person name="Lindquist E.A."/>
            <person name="Lipzen A."/>
            <person name="Lundell T."/>
            <person name="Morin E."/>
            <person name="Murat C."/>
            <person name="Sun H."/>
            <person name="Tunlid A."/>
            <person name="Henrissat B."/>
            <person name="Grigoriev I.V."/>
            <person name="Hibbett D.S."/>
            <person name="Martin F."/>
            <person name="Nordberg H.P."/>
            <person name="Cantor M.N."/>
            <person name="Hua S.X."/>
        </authorList>
    </citation>
    <scope>NUCLEOTIDE SEQUENCE [LARGE SCALE GENOMIC DNA]</scope>
    <source>
        <strain evidence="2 3">MAFF 305830</strain>
    </source>
</reference>
<reference evidence="3" key="2">
    <citation type="submission" date="2015-01" db="EMBL/GenBank/DDBJ databases">
        <title>Evolutionary Origins and Diversification of the Mycorrhizal Mutualists.</title>
        <authorList>
            <consortium name="DOE Joint Genome Institute"/>
            <consortium name="Mycorrhizal Genomics Consortium"/>
            <person name="Kohler A."/>
            <person name="Kuo A."/>
            <person name="Nagy L.G."/>
            <person name="Floudas D."/>
            <person name="Copeland A."/>
            <person name="Barry K.W."/>
            <person name="Cichocki N."/>
            <person name="Veneault-Fourrey C."/>
            <person name="LaButti K."/>
            <person name="Lindquist E.A."/>
            <person name="Lipzen A."/>
            <person name="Lundell T."/>
            <person name="Morin E."/>
            <person name="Murat C."/>
            <person name="Riley R."/>
            <person name="Ohm R."/>
            <person name="Sun H."/>
            <person name="Tunlid A."/>
            <person name="Henrissat B."/>
            <person name="Grigoriev I.V."/>
            <person name="Hibbett D.S."/>
            <person name="Martin F."/>
        </authorList>
    </citation>
    <scope>NUCLEOTIDE SEQUENCE [LARGE SCALE GENOMIC DNA]</scope>
    <source>
        <strain evidence="3">MAFF 305830</strain>
    </source>
</reference>
<dbReference type="HOGENOM" id="CLU_2211594_0_0_1"/>
<sequence>MCISSRRLSYNIIGTIGKTNPGDTPQPTGSARSAESRGESAVFFLDAATFELSQIWVEDDGTSLPGTPYFQGSSQSGYFMAATNEAVFEAQFPDAVQLIWYLEEVTP</sequence>
<feature type="region of interest" description="Disordered" evidence="1">
    <location>
        <begin position="15"/>
        <end position="37"/>
    </location>
</feature>
<accession>A0A0C2X9Q9</accession>
<dbReference type="EMBL" id="KN824310">
    <property type="protein sequence ID" value="KIM25972.1"/>
    <property type="molecule type" value="Genomic_DNA"/>
</dbReference>
<keyword evidence="3" id="KW-1185">Reference proteome</keyword>
<gene>
    <name evidence="2" type="ORF">M408DRAFT_203046</name>
</gene>
<organism evidence="2 3">
    <name type="scientific">Serendipita vermifera MAFF 305830</name>
    <dbReference type="NCBI Taxonomy" id="933852"/>
    <lineage>
        <taxon>Eukaryota</taxon>
        <taxon>Fungi</taxon>
        <taxon>Dikarya</taxon>
        <taxon>Basidiomycota</taxon>
        <taxon>Agaricomycotina</taxon>
        <taxon>Agaricomycetes</taxon>
        <taxon>Sebacinales</taxon>
        <taxon>Serendipitaceae</taxon>
        <taxon>Serendipita</taxon>
    </lineage>
</organism>